<keyword evidence="3" id="KW-0811">Translocation</keyword>
<keyword evidence="2" id="KW-0653">Protein transport</keyword>
<sequence>MEDTFHPTLFNRKKTAKKTQFSQPTQQIHHIPLQTIYTQPMHSQHTTMEEHTRIFGFSQNNLDNVLEKINEAGRVVTIEHGKNWVDVEFEDDESINKCYLLNNTTINGEMIGVIRKRLVKGENVFKTKKGIFRRLVEYLFGE</sequence>
<dbReference type="SUPFAM" id="SSF54928">
    <property type="entry name" value="RNA-binding domain, RBD"/>
    <property type="match status" value="1"/>
</dbReference>
<comment type="subcellular location">
    <subcellularLocation>
        <location evidence="1">Nucleus</location>
        <location evidence="1">Nuclear pore complex</location>
    </subcellularLocation>
</comment>
<dbReference type="Gene3D" id="3.30.70.330">
    <property type="match status" value="1"/>
</dbReference>
<organism evidence="6 7">
    <name type="scientific">Astathelohania contejeani</name>
    <dbReference type="NCBI Taxonomy" id="164912"/>
    <lineage>
        <taxon>Eukaryota</taxon>
        <taxon>Fungi</taxon>
        <taxon>Fungi incertae sedis</taxon>
        <taxon>Microsporidia</taxon>
        <taxon>Astathelohaniidae</taxon>
        <taxon>Astathelohania</taxon>
    </lineage>
</organism>
<keyword evidence="4" id="KW-0509">mRNA transport</keyword>
<protein>
    <recommendedName>
        <fullName evidence="5">RRM Nup35-type domain-containing protein</fullName>
    </recommendedName>
</protein>
<accession>A0ABQ7HWF1</accession>
<proteinExistence type="predicted"/>
<evidence type="ECO:0000256" key="1">
    <source>
        <dbReference type="ARBA" id="ARBA00004567"/>
    </source>
</evidence>
<feature type="domain" description="RRM Nup35-type" evidence="5">
    <location>
        <begin position="46"/>
        <end position="115"/>
    </location>
</feature>
<evidence type="ECO:0000256" key="3">
    <source>
        <dbReference type="ARBA" id="ARBA00023010"/>
    </source>
</evidence>
<keyword evidence="4" id="KW-0539">Nucleus</keyword>
<evidence type="ECO:0000256" key="2">
    <source>
        <dbReference type="ARBA" id="ARBA00022927"/>
    </source>
</evidence>
<evidence type="ECO:0000259" key="5">
    <source>
        <dbReference type="Pfam" id="PF05172"/>
    </source>
</evidence>
<dbReference type="Proteomes" id="UP001516464">
    <property type="component" value="Unassembled WGS sequence"/>
</dbReference>
<dbReference type="InterPro" id="IPR012677">
    <property type="entry name" value="Nucleotide-bd_a/b_plait_sf"/>
</dbReference>
<dbReference type="EMBL" id="SBIQ01000244">
    <property type="protein sequence ID" value="KAF7682492.1"/>
    <property type="molecule type" value="Genomic_DNA"/>
</dbReference>
<keyword evidence="4" id="KW-0906">Nuclear pore complex</keyword>
<keyword evidence="2" id="KW-0813">Transport</keyword>
<gene>
    <name evidence="6" type="ORF">TCON_2279</name>
</gene>
<comment type="caution">
    <text evidence="6">The sequence shown here is derived from an EMBL/GenBank/DDBJ whole genome shotgun (WGS) entry which is preliminary data.</text>
</comment>
<evidence type="ECO:0000256" key="4">
    <source>
        <dbReference type="ARBA" id="ARBA00023132"/>
    </source>
</evidence>
<name>A0ABQ7HWF1_9MICR</name>
<reference evidence="6 7" key="1">
    <citation type="submission" date="2019-01" db="EMBL/GenBank/DDBJ databases">
        <title>Genomes sequencing and comparative genomics of infectious freshwater microsporidia, Cucumispora dikerogammari and Thelohania contejeani.</title>
        <authorList>
            <person name="Cormier A."/>
            <person name="Giraud I."/>
            <person name="Wattier R."/>
            <person name="Teixeira M."/>
            <person name="Grandjean F."/>
            <person name="Rigaud T."/>
            <person name="Cordaux R."/>
        </authorList>
    </citation>
    <scope>NUCLEOTIDE SEQUENCE [LARGE SCALE GENOMIC DNA]</scope>
    <source>
        <strain evidence="6">T1</strain>
        <tissue evidence="6">Spores</tissue>
    </source>
</reference>
<dbReference type="InterPro" id="IPR035979">
    <property type="entry name" value="RBD_domain_sf"/>
</dbReference>
<evidence type="ECO:0000313" key="7">
    <source>
        <dbReference type="Proteomes" id="UP001516464"/>
    </source>
</evidence>
<keyword evidence="7" id="KW-1185">Reference proteome</keyword>
<dbReference type="InterPro" id="IPR007846">
    <property type="entry name" value="RRM_NUP35_dom"/>
</dbReference>
<evidence type="ECO:0000313" key="6">
    <source>
        <dbReference type="EMBL" id="KAF7682492.1"/>
    </source>
</evidence>
<dbReference type="Pfam" id="PF05172">
    <property type="entry name" value="RRM_Nup35"/>
    <property type="match status" value="1"/>
</dbReference>